<gene>
    <name evidence="1" type="ORF">RRG08_032056</name>
</gene>
<proteinExistence type="predicted"/>
<organism evidence="1 2">
    <name type="scientific">Elysia crispata</name>
    <name type="common">lettuce slug</name>
    <dbReference type="NCBI Taxonomy" id="231223"/>
    <lineage>
        <taxon>Eukaryota</taxon>
        <taxon>Metazoa</taxon>
        <taxon>Spiralia</taxon>
        <taxon>Lophotrochozoa</taxon>
        <taxon>Mollusca</taxon>
        <taxon>Gastropoda</taxon>
        <taxon>Heterobranchia</taxon>
        <taxon>Euthyneura</taxon>
        <taxon>Panpulmonata</taxon>
        <taxon>Sacoglossa</taxon>
        <taxon>Placobranchoidea</taxon>
        <taxon>Plakobranchidae</taxon>
        <taxon>Elysia</taxon>
    </lineage>
</organism>
<keyword evidence="2" id="KW-1185">Reference proteome</keyword>
<sequence>MERAQHIDRISLSITTGFCLRMQPVATGTSCFFNPFASHDKLIRSVPGTVPETTPLSSCPSNTAIAWLSRQKWRRNTLFLMPVSSGVPLHSQCLLSA</sequence>
<dbReference type="Proteomes" id="UP001283361">
    <property type="component" value="Unassembled WGS sequence"/>
</dbReference>
<reference evidence="1" key="1">
    <citation type="journal article" date="2023" name="G3 (Bethesda)">
        <title>A reference genome for the long-term kleptoplast-retaining sea slug Elysia crispata morphotype clarki.</title>
        <authorList>
            <person name="Eastman K.E."/>
            <person name="Pendleton A.L."/>
            <person name="Shaikh M.A."/>
            <person name="Suttiyut T."/>
            <person name="Ogas R."/>
            <person name="Tomko P."/>
            <person name="Gavelis G."/>
            <person name="Widhalm J.R."/>
            <person name="Wisecaver J.H."/>
        </authorList>
    </citation>
    <scope>NUCLEOTIDE SEQUENCE</scope>
    <source>
        <strain evidence="1">ECLA1</strain>
    </source>
</reference>
<evidence type="ECO:0000313" key="2">
    <source>
        <dbReference type="Proteomes" id="UP001283361"/>
    </source>
</evidence>
<dbReference type="AlphaFoldDB" id="A0AAE1DGM9"/>
<protein>
    <submittedName>
        <fullName evidence="1">Uncharacterized protein</fullName>
    </submittedName>
</protein>
<name>A0AAE1DGM9_9GAST</name>
<evidence type="ECO:0000313" key="1">
    <source>
        <dbReference type="EMBL" id="KAK3769065.1"/>
    </source>
</evidence>
<accession>A0AAE1DGM9</accession>
<dbReference type="EMBL" id="JAWDGP010003976">
    <property type="protein sequence ID" value="KAK3769065.1"/>
    <property type="molecule type" value="Genomic_DNA"/>
</dbReference>
<comment type="caution">
    <text evidence="1">The sequence shown here is derived from an EMBL/GenBank/DDBJ whole genome shotgun (WGS) entry which is preliminary data.</text>
</comment>